<dbReference type="GO" id="GO:0050660">
    <property type="term" value="F:flavin adenine dinucleotide binding"/>
    <property type="evidence" value="ECO:0007669"/>
    <property type="project" value="TreeGrafter"/>
</dbReference>
<evidence type="ECO:0000256" key="1">
    <source>
        <dbReference type="ARBA" id="ARBA00005995"/>
    </source>
</evidence>
<evidence type="ECO:0008006" key="10">
    <source>
        <dbReference type="Google" id="ProtNLM"/>
    </source>
</evidence>
<gene>
    <name evidence="8" type="ORF">TRICI_002215</name>
</gene>
<feature type="compositionally biased region" description="Pro residues" evidence="5">
    <location>
        <begin position="127"/>
        <end position="136"/>
    </location>
</feature>
<feature type="region of interest" description="Disordered" evidence="5">
    <location>
        <begin position="562"/>
        <end position="603"/>
    </location>
</feature>
<feature type="compositionally biased region" description="Polar residues" evidence="5">
    <location>
        <begin position="997"/>
        <end position="1009"/>
    </location>
</feature>
<feature type="region of interest" description="Disordered" evidence="5">
    <location>
        <begin position="1243"/>
        <end position="1273"/>
    </location>
</feature>
<feature type="domain" description="SWIRM" evidence="7">
    <location>
        <begin position="332"/>
        <end position="393"/>
    </location>
</feature>
<accession>A0A642V750</accession>
<dbReference type="InterPro" id="IPR036188">
    <property type="entry name" value="FAD/NAD-bd_sf"/>
</dbReference>
<dbReference type="SUPFAM" id="SSF54373">
    <property type="entry name" value="FAD-linked reductases, C-terminal domain"/>
    <property type="match status" value="1"/>
</dbReference>
<dbReference type="InterPro" id="IPR036910">
    <property type="entry name" value="HMG_box_dom_sf"/>
</dbReference>
<evidence type="ECO:0000256" key="3">
    <source>
        <dbReference type="PROSITE-ProRule" id="PRU00267"/>
    </source>
</evidence>
<dbReference type="Gene3D" id="1.10.10.10">
    <property type="entry name" value="Winged helix-like DNA-binding domain superfamily/Winged helix DNA-binding domain"/>
    <property type="match status" value="1"/>
</dbReference>
<evidence type="ECO:0000259" key="7">
    <source>
        <dbReference type="PROSITE" id="PS50934"/>
    </source>
</evidence>
<dbReference type="FunFam" id="1.10.10.10:FF:000064">
    <property type="entry name" value="Lysine-specific histone demethylase 1A"/>
    <property type="match status" value="1"/>
</dbReference>
<proteinExistence type="inferred from homology"/>
<feature type="region of interest" description="Disordered" evidence="5">
    <location>
        <begin position="1"/>
        <end position="286"/>
    </location>
</feature>
<dbReference type="GO" id="GO:0006338">
    <property type="term" value="P:chromatin remodeling"/>
    <property type="evidence" value="ECO:0007669"/>
    <property type="project" value="TreeGrafter"/>
</dbReference>
<feature type="compositionally biased region" description="Low complexity" evidence="5">
    <location>
        <begin position="228"/>
        <end position="243"/>
    </location>
</feature>
<dbReference type="Gene3D" id="3.90.660.10">
    <property type="match status" value="1"/>
</dbReference>
<dbReference type="Gene3D" id="3.50.50.60">
    <property type="entry name" value="FAD/NAD(P)-binding domain"/>
    <property type="match status" value="2"/>
</dbReference>
<dbReference type="InterPro" id="IPR002937">
    <property type="entry name" value="Amino_oxidase"/>
</dbReference>
<dbReference type="EMBL" id="SWFS01000153">
    <property type="protein sequence ID" value="KAA8915634.1"/>
    <property type="molecule type" value="Genomic_DNA"/>
</dbReference>
<sequence length="1273" mass="143451">MDQKLAMRLQQQGLGFQPEFQPFNEDQPSRSRNGHDTNPANSNNQFLESELYNELGIPTTEGGSHEQQMSHAANDNRSGSASNAGDSGVTSQPLWSLYPNQMSQIDPDVNQFSINQVASESAAAPAAAPPPPPPAAPHSNQATNGTGPNQFLAFAGESQNQRHSLMRHSSDTVATHKSQQHNHHHQQQQQIPQGYEPLQPYEDPRSRYQRNHSIHGMHHHESPRGYVQPVHQPQPQFPQTQHAPQHHHHHHHHHHHQHSPPQAHTPEIEEQVAQQRGKYKARSSIPPDLSSANYAEQCISAAISSRLPPFRLHVGEYNLLRSHLSYIHVTTYLNIRNGILRLWLSNPLVSVTKAEAAGCARDERFYGLAEVAYEWLVRNGYINFGCIEHTQPESVIDTVPEEQKKPRMTLVVVGAGIAGLSCARQLDSLLKRYSHCFSEYEDIPRVIVLEGRRRIGGRIYSAPLKSDHNCLIDLGAQAIMGYGKGNPLAVLVRRQLGLPVVPVERPSEMYDELKGKDISTETKNRIDKLFSHILSKMAEFKNEMPQPNTAQGDEVLMRAAKDPNTSKDDHQEHQTIAKLEENDELPRPYEDPGELSDGKYGADDPETIEELKFLKSIGMNIKPDAGDESKSIHVAPEPQGEMYPTLGQTMDSMVQQLSELAELTPEDLRLLNWHYADLEYRCGIDADNLSLGSWNQDKGNEFAGKHSMIQNGYQSLTRGLYIYPEKLDVRFKTSVKVIEYDPESADVFLENGEKISGDRVALTVPLGVLKDRTIQFIPDLPQWKTDSIERLGFGVTNKICLIYEAAFWDESKDVICVARDSFTSQSVEQEDYKSTRGAFYVFWNCTKAVGKPCLVGSITGESATQVTNEADEVIVEQACAVLEKIYPQSKNYGLVESIVTRWQIDPFARGSYSYVGPEATGADYDLMARPITNSVYFAGEATCRLRPGTVHGAYISGARAASEILTSLIGDIEIPYPLIPPRDYNNSLSRAHVHSAPPQQHSLSSSAPGSQIGKAATASSHFNQRPVRSSMASPAPMHPGAPSQMELGDPWAQRHYDTNAHRPNPVRTPSYSSQDMLMENAMHNNYHNSLKRKNENLKYDETTEECQTPEERLQALRDKRTAADKDRLRHDLIQELGERPIKPERSGANPFLIFQKDFWDICRQDTDEAKRKATGDPNAKAARNEVRAALGKMWRELPDAEKKPYLEATKTIKETNTRNLEEFKKKEKRYEAEAADFRRRWWDENATKPSEEEAHLMKLIQESKEKEKRQRRR</sequence>
<dbReference type="InterPro" id="IPR009057">
    <property type="entry name" value="Homeodomain-like_sf"/>
</dbReference>
<keyword evidence="2" id="KW-0560">Oxidoreductase</keyword>
<dbReference type="AlphaFoldDB" id="A0A642V750"/>
<dbReference type="SUPFAM" id="SSF47095">
    <property type="entry name" value="HMG-box"/>
    <property type="match status" value="1"/>
</dbReference>
<dbReference type="PANTHER" id="PTHR10742:SF386">
    <property type="entry name" value="LYSINE-SPECIFIC HISTONE DEMETHYLASE 1A"/>
    <property type="match status" value="1"/>
</dbReference>
<comment type="caution">
    <text evidence="8">The sequence shown here is derived from an EMBL/GenBank/DDBJ whole genome shotgun (WGS) entry which is preliminary data.</text>
</comment>
<feature type="compositionally biased region" description="Basic and acidic residues" evidence="5">
    <location>
        <begin position="562"/>
        <end position="602"/>
    </location>
</feature>
<feature type="compositionally biased region" description="Polar residues" evidence="5">
    <location>
        <begin position="36"/>
        <end position="47"/>
    </location>
</feature>
<evidence type="ECO:0000313" key="9">
    <source>
        <dbReference type="Proteomes" id="UP000761534"/>
    </source>
</evidence>
<organism evidence="8 9">
    <name type="scientific">Trichomonascus ciferrii</name>
    <dbReference type="NCBI Taxonomy" id="44093"/>
    <lineage>
        <taxon>Eukaryota</taxon>
        <taxon>Fungi</taxon>
        <taxon>Dikarya</taxon>
        <taxon>Ascomycota</taxon>
        <taxon>Saccharomycotina</taxon>
        <taxon>Dipodascomycetes</taxon>
        <taxon>Dipodascales</taxon>
        <taxon>Trichomonascaceae</taxon>
        <taxon>Trichomonascus</taxon>
        <taxon>Trichomonascus ciferrii complex</taxon>
    </lineage>
</organism>
<keyword evidence="3" id="KW-0238">DNA-binding</keyword>
<dbReference type="InterPro" id="IPR050281">
    <property type="entry name" value="Flavin_monoamine_oxidase"/>
</dbReference>
<dbReference type="InterPro" id="IPR007526">
    <property type="entry name" value="SWIRM"/>
</dbReference>
<feature type="compositionally biased region" description="Basic residues" evidence="5">
    <location>
        <begin position="244"/>
        <end position="258"/>
    </location>
</feature>
<evidence type="ECO:0000256" key="4">
    <source>
        <dbReference type="SAM" id="Coils"/>
    </source>
</evidence>
<dbReference type="Pfam" id="PF04433">
    <property type="entry name" value="SWIRM"/>
    <property type="match status" value="1"/>
</dbReference>
<feature type="compositionally biased region" description="Polar residues" evidence="5">
    <location>
        <begin position="138"/>
        <end position="149"/>
    </location>
</feature>
<dbReference type="GO" id="GO:0003682">
    <property type="term" value="F:chromatin binding"/>
    <property type="evidence" value="ECO:0007669"/>
    <property type="project" value="TreeGrafter"/>
</dbReference>
<keyword evidence="9" id="KW-1185">Reference proteome</keyword>
<feature type="DNA-binding region" description="HMG box" evidence="3">
    <location>
        <begin position="1144"/>
        <end position="1224"/>
    </location>
</feature>
<dbReference type="CDD" id="cd00084">
    <property type="entry name" value="HMG-box_SF"/>
    <property type="match status" value="1"/>
</dbReference>
<dbReference type="Pfam" id="PF01593">
    <property type="entry name" value="Amino_oxidase"/>
    <property type="match status" value="1"/>
</dbReference>
<evidence type="ECO:0000259" key="6">
    <source>
        <dbReference type="PROSITE" id="PS50118"/>
    </source>
</evidence>
<feature type="coiled-coil region" evidence="4">
    <location>
        <begin position="1213"/>
        <end position="1240"/>
    </location>
</feature>
<evidence type="ECO:0000313" key="8">
    <source>
        <dbReference type="EMBL" id="KAA8915634.1"/>
    </source>
</evidence>
<dbReference type="SUPFAM" id="SSF46689">
    <property type="entry name" value="Homeodomain-like"/>
    <property type="match status" value="1"/>
</dbReference>
<feature type="domain" description="HMG box" evidence="6">
    <location>
        <begin position="1144"/>
        <end position="1224"/>
    </location>
</feature>
<dbReference type="Gene3D" id="1.10.30.10">
    <property type="entry name" value="High mobility group box domain"/>
    <property type="match status" value="1"/>
</dbReference>
<reference evidence="8" key="1">
    <citation type="journal article" date="2019" name="G3 (Bethesda)">
        <title>Genome Assemblies of Two Rare Opportunistic Yeast Pathogens: Diutina rugosa (syn. Candida rugosa) and Trichomonascus ciferrii (syn. Candida ciferrii).</title>
        <authorList>
            <person name="Mixao V."/>
            <person name="Saus E."/>
            <person name="Hansen A.P."/>
            <person name="Lass-Florl C."/>
            <person name="Gabaldon T."/>
        </authorList>
    </citation>
    <scope>NUCLEOTIDE SEQUENCE</scope>
    <source>
        <strain evidence="8">CBS 4856</strain>
    </source>
</reference>
<dbReference type="Proteomes" id="UP000761534">
    <property type="component" value="Unassembled WGS sequence"/>
</dbReference>
<feature type="compositionally biased region" description="Polar residues" evidence="5">
    <location>
        <begin position="61"/>
        <end position="119"/>
    </location>
</feature>
<keyword evidence="4" id="KW-0175">Coiled coil</keyword>
<dbReference type="InterPro" id="IPR009071">
    <property type="entry name" value="HMG_box_dom"/>
</dbReference>
<dbReference type="InterPro" id="IPR036388">
    <property type="entry name" value="WH-like_DNA-bd_sf"/>
</dbReference>
<dbReference type="PROSITE" id="PS50934">
    <property type="entry name" value="SWIRM"/>
    <property type="match status" value="1"/>
</dbReference>
<dbReference type="GO" id="GO:0010468">
    <property type="term" value="P:regulation of gene expression"/>
    <property type="evidence" value="ECO:0007669"/>
    <property type="project" value="UniProtKB-ARBA"/>
</dbReference>
<dbReference type="OrthoDB" id="5046242at2759"/>
<dbReference type="SUPFAM" id="SSF51905">
    <property type="entry name" value="FAD/NAD(P)-binding domain"/>
    <property type="match status" value="1"/>
</dbReference>
<dbReference type="VEuPathDB" id="FungiDB:TRICI_002215"/>
<feature type="compositionally biased region" description="Polar residues" evidence="5">
    <location>
        <begin position="1017"/>
        <end position="1032"/>
    </location>
</feature>
<dbReference type="GO" id="GO:0005634">
    <property type="term" value="C:nucleus"/>
    <property type="evidence" value="ECO:0007669"/>
    <property type="project" value="UniProtKB-UniRule"/>
</dbReference>
<evidence type="ECO:0000256" key="2">
    <source>
        <dbReference type="ARBA" id="ARBA00023002"/>
    </source>
</evidence>
<evidence type="ECO:0000256" key="5">
    <source>
        <dbReference type="SAM" id="MobiDB-lite"/>
    </source>
</evidence>
<name>A0A642V750_9ASCO</name>
<dbReference type="PANTHER" id="PTHR10742">
    <property type="entry name" value="FLAVIN MONOAMINE OXIDASE"/>
    <property type="match status" value="1"/>
</dbReference>
<dbReference type="GO" id="GO:0003677">
    <property type="term" value="F:DNA binding"/>
    <property type="evidence" value="ECO:0007669"/>
    <property type="project" value="UniProtKB-UniRule"/>
</dbReference>
<protein>
    <recommendedName>
        <fullName evidence="10">SWIRM domain-containing protein</fullName>
    </recommendedName>
</protein>
<dbReference type="GO" id="GO:0016491">
    <property type="term" value="F:oxidoreductase activity"/>
    <property type="evidence" value="ECO:0007669"/>
    <property type="project" value="UniProtKB-KW"/>
</dbReference>
<keyword evidence="3" id="KW-0539">Nucleus</keyword>
<comment type="similarity">
    <text evidence="1">Belongs to the flavin monoamine oxidase family.</text>
</comment>
<feature type="region of interest" description="Disordered" evidence="5">
    <location>
        <begin position="989"/>
        <end position="1048"/>
    </location>
</feature>
<dbReference type="PROSITE" id="PS50118">
    <property type="entry name" value="HMG_BOX_2"/>
    <property type="match status" value="1"/>
</dbReference>
<feature type="compositionally biased region" description="Basic residues" evidence="5">
    <location>
        <begin position="207"/>
        <end position="218"/>
    </location>
</feature>